<sequence length="47" mass="5556">MQEAEETSIGIVKPALMGTVNWWLRFNQTVVYCKKDAIIMRRKEWIA</sequence>
<reference evidence="1 2" key="1">
    <citation type="submission" date="2007-08" db="EMBL/GenBank/DDBJ databases">
        <authorList>
            <person name="Fulton L."/>
            <person name="Clifton S."/>
            <person name="Fulton B."/>
            <person name="Xu J."/>
            <person name="Minx P."/>
            <person name="Pepin K.H."/>
            <person name="Johnson M."/>
            <person name="Thiruvilangam P."/>
            <person name="Bhonagiri V."/>
            <person name="Nash W.E."/>
            <person name="Mardis E.R."/>
            <person name="Wilson R.K."/>
        </authorList>
    </citation>
    <scope>NUCLEOTIDE SEQUENCE [LARGE SCALE GENOMIC DNA]</scope>
    <source>
        <strain evidence="2">ATCC BAA-613 / DSM 15670 / CCUG 46953 / JCM 12243 / WAL 16351</strain>
    </source>
</reference>
<comment type="caution">
    <text evidence="1">The sequence shown here is derived from an EMBL/GenBank/DDBJ whole genome shotgun (WGS) entry which is preliminary data.</text>
</comment>
<name>A8S5E3_ENTBW</name>
<gene>
    <name evidence="1" type="ORF">CLOBOL_07177</name>
</gene>
<proteinExistence type="predicted"/>
<protein>
    <submittedName>
        <fullName evidence="1">Uncharacterized protein</fullName>
    </submittedName>
</protein>
<dbReference type="Proteomes" id="UP000005396">
    <property type="component" value="Unassembled WGS sequence"/>
</dbReference>
<organism evidence="1 2">
    <name type="scientific">Enterocloster bolteae (strain ATCC BAA-613 / DSM 15670 / CCUG 46953 / JCM 12243 / WAL 16351)</name>
    <name type="common">Clostridium bolteae</name>
    <dbReference type="NCBI Taxonomy" id="411902"/>
    <lineage>
        <taxon>Bacteria</taxon>
        <taxon>Bacillati</taxon>
        <taxon>Bacillota</taxon>
        <taxon>Clostridia</taxon>
        <taxon>Lachnospirales</taxon>
        <taxon>Lachnospiraceae</taxon>
        <taxon>Enterocloster</taxon>
    </lineage>
</organism>
<evidence type="ECO:0000313" key="2">
    <source>
        <dbReference type="Proteomes" id="UP000005396"/>
    </source>
</evidence>
<dbReference type="AlphaFoldDB" id="A8S5E3"/>
<evidence type="ECO:0000313" key="1">
    <source>
        <dbReference type="EMBL" id="EDP12615.1"/>
    </source>
</evidence>
<reference evidence="1 2" key="2">
    <citation type="submission" date="2007-09" db="EMBL/GenBank/DDBJ databases">
        <title>Draft genome sequence of Clostridium bolteae (ATCC BAA-613).</title>
        <authorList>
            <person name="Sudarsanam P."/>
            <person name="Ley R."/>
            <person name="Guruge J."/>
            <person name="Turnbaugh P.J."/>
            <person name="Mahowald M."/>
            <person name="Liep D."/>
            <person name="Gordon J."/>
        </authorList>
    </citation>
    <scope>NUCLEOTIDE SEQUENCE [LARGE SCALE GENOMIC DNA]</scope>
    <source>
        <strain evidence="2">ATCC BAA-613 / DSM 15670 / CCUG 46953 / JCM 12243 / WAL 16351</strain>
    </source>
</reference>
<dbReference type="EMBL" id="ABCC02000075">
    <property type="protein sequence ID" value="EDP12615.1"/>
    <property type="molecule type" value="Genomic_DNA"/>
</dbReference>
<dbReference type="PaxDb" id="411902-CLOBOL_07177"/>
<accession>A8S5E3</accession>
<dbReference type="HOGENOM" id="CLU_3166401_0_0_9"/>